<dbReference type="Gene3D" id="1.10.10.10">
    <property type="entry name" value="Winged helix-like DNA-binding domain superfamily/Winged helix DNA-binding domain"/>
    <property type="match status" value="1"/>
</dbReference>
<keyword evidence="6" id="KW-1185">Reference proteome</keyword>
<keyword evidence="1" id="KW-0805">Transcription regulation</keyword>
<dbReference type="EMBL" id="CP091430">
    <property type="protein sequence ID" value="UVI33645.1"/>
    <property type="molecule type" value="Genomic_DNA"/>
</dbReference>
<evidence type="ECO:0000256" key="1">
    <source>
        <dbReference type="ARBA" id="ARBA00023015"/>
    </source>
</evidence>
<dbReference type="InterPro" id="IPR036388">
    <property type="entry name" value="WH-like_DNA-bd_sf"/>
</dbReference>
<evidence type="ECO:0000313" key="5">
    <source>
        <dbReference type="EMBL" id="UVI33645.1"/>
    </source>
</evidence>
<dbReference type="Proteomes" id="UP001057877">
    <property type="component" value="Chromosome"/>
</dbReference>
<dbReference type="InterPro" id="IPR002577">
    <property type="entry name" value="HTH_HxlR"/>
</dbReference>
<evidence type="ECO:0000256" key="3">
    <source>
        <dbReference type="ARBA" id="ARBA00023163"/>
    </source>
</evidence>
<evidence type="ECO:0000259" key="4">
    <source>
        <dbReference type="PROSITE" id="PS51118"/>
    </source>
</evidence>
<accession>A0ABY5SM97</accession>
<protein>
    <submittedName>
        <fullName evidence="5">Winged helix-turn-helix transcriptional regulator</fullName>
    </submittedName>
</protein>
<proteinExistence type="predicted"/>
<dbReference type="SUPFAM" id="SSF46785">
    <property type="entry name" value="Winged helix' DNA-binding domain"/>
    <property type="match status" value="1"/>
</dbReference>
<dbReference type="InterPro" id="IPR036390">
    <property type="entry name" value="WH_DNA-bd_sf"/>
</dbReference>
<gene>
    <name evidence="5" type="ORF">L1F29_15420</name>
</gene>
<evidence type="ECO:0000313" key="6">
    <source>
        <dbReference type="Proteomes" id="UP001057877"/>
    </source>
</evidence>
<sequence length="95" mass="11369">MVGKWKPVILFYLLKLGTKRFGEIQKLIPNISKRILTLHLRELEEMGVIGRTVYEVVPPKVEYFITDYGRTLEPILEKMHDWGEKHRNHRIQVRK</sequence>
<feature type="domain" description="HTH hxlR-type" evidence="4">
    <location>
        <begin position="1"/>
        <end position="91"/>
    </location>
</feature>
<keyword evidence="2" id="KW-0238">DNA-binding</keyword>
<dbReference type="PROSITE" id="PS51118">
    <property type="entry name" value="HTH_HXLR"/>
    <property type="match status" value="1"/>
</dbReference>
<dbReference type="Pfam" id="PF01638">
    <property type="entry name" value="HxlR"/>
    <property type="match status" value="1"/>
</dbReference>
<name>A0ABY5SM97_9BACL</name>
<organism evidence="5 6">
    <name type="scientific">Paenibacillus spongiae</name>
    <dbReference type="NCBI Taxonomy" id="2909671"/>
    <lineage>
        <taxon>Bacteria</taxon>
        <taxon>Bacillati</taxon>
        <taxon>Bacillota</taxon>
        <taxon>Bacilli</taxon>
        <taxon>Bacillales</taxon>
        <taxon>Paenibacillaceae</taxon>
        <taxon>Paenibacillus</taxon>
    </lineage>
</organism>
<reference evidence="5" key="1">
    <citation type="submission" date="2022-01" db="EMBL/GenBank/DDBJ databases">
        <title>Paenibacillus spongiae sp. nov., isolated from marine sponge.</title>
        <authorList>
            <person name="Li Z."/>
            <person name="Zhang M."/>
        </authorList>
    </citation>
    <scope>NUCLEOTIDE SEQUENCE</scope>
    <source>
        <strain evidence="5">PHS-Z3</strain>
    </source>
</reference>
<keyword evidence="3" id="KW-0804">Transcription</keyword>
<dbReference type="PANTHER" id="PTHR33204:SF29">
    <property type="entry name" value="TRANSCRIPTIONAL REGULATOR"/>
    <property type="match status" value="1"/>
</dbReference>
<dbReference type="PANTHER" id="PTHR33204">
    <property type="entry name" value="TRANSCRIPTIONAL REGULATOR, MARR FAMILY"/>
    <property type="match status" value="1"/>
</dbReference>
<evidence type="ECO:0000256" key="2">
    <source>
        <dbReference type="ARBA" id="ARBA00023125"/>
    </source>
</evidence>